<dbReference type="NCBIfam" id="TIGR03953">
    <property type="entry name" value="rplD_bact"/>
    <property type="match status" value="1"/>
</dbReference>
<dbReference type="Pfam" id="PF00573">
    <property type="entry name" value="Ribosomal_L4"/>
    <property type="match status" value="1"/>
</dbReference>
<dbReference type="HAMAP" id="MF_01328_B">
    <property type="entry name" value="Ribosomal_uL4_B"/>
    <property type="match status" value="1"/>
</dbReference>
<feature type="region of interest" description="Disordered" evidence="5">
    <location>
        <begin position="131"/>
        <end position="183"/>
    </location>
</feature>
<dbReference type="InterPro" id="IPR023574">
    <property type="entry name" value="Ribosomal_uL4_dom_sf"/>
</dbReference>
<dbReference type="GO" id="GO:0003735">
    <property type="term" value="F:structural constituent of ribosome"/>
    <property type="evidence" value="ECO:0007669"/>
    <property type="project" value="InterPro"/>
</dbReference>
<evidence type="ECO:0000256" key="2">
    <source>
        <dbReference type="ARBA" id="ARBA00022980"/>
    </source>
</evidence>
<name>A0A167P3U4_CALVF</name>
<keyword evidence="2 6" id="KW-0689">Ribosomal protein</keyword>
<comment type="similarity">
    <text evidence="1">Belongs to the universal ribosomal protein uL4 family.</text>
</comment>
<keyword evidence="7" id="KW-1185">Reference proteome</keyword>
<keyword evidence="3" id="KW-0687">Ribonucleoprotein</keyword>
<evidence type="ECO:0000313" key="7">
    <source>
        <dbReference type="Proteomes" id="UP000076738"/>
    </source>
</evidence>
<evidence type="ECO:0000256" key="5">
    <source>
        <dbReference type="SAM" id="MobiDB-lite"/>
    </source>
</evidence>
<evidence type="ECO:0000256" key="1">
    <source>
        <dbReference type="ARBA" id="ARBA00010528"/>
    </source>
</evidence>
<dbReference type="GO" id="GO:0006412">
    <property type="term" value="P:translation"/>
    <property type="evidence" value="ECO:0007669"/>
    <property type="project" value="InterPro"/>
</dbReference>
<dbReference type="InterPro" id="IPR013005">
    <property type="entry name" value="Ribosomal_uL4-like"/>
</dbReference>
<dbReference type="SUPFAM" id="SSF52166">
    <property type="entry name" value="Ribosomal protein L4"/>
    <property type="match status" value="1"/>
</dbReference>
<dbReference type="STRING" id="1330018.A0A167P3U4"/>
<dbReference type="GO" id="GO:1990904">
    <property type="term" value="C:ribonucleoprotein complex"/>
    <property type="evidence" value="ECO:0007669"/>
    <property type="project" value="UniProtKB-KW"/>
</dbReference>
<evidence type="ECO:0000313" key="6">
    <source>
        <dbReference type="EMBL" id="KZO98392.1"/>
    </source>
</evidence>
<dbReference type="InterPro" id="IPR002136">
    <property type="entry name" value="Ribosomal_uL4"/>
</dbReference>
<gene>
    <name evidence="6" type="ORF">CALVIDRAFT_535484</name>
</gene>
<dbReference type="OrthoDB" id="275876at2759"/>
<accession>A0A167P3U4</accession>
<sequence length="339" mass="36879">MFALLAQGRTAPILATRAFSSARIVRASVKHAGNASEQPGSPSDVAEDPAERWLATTDIPELKSSHVLEAAPWEPRPVHVPLSSILNRQPGQPRASTKVIALEPSVFDHPIRRDILHLCVNYYRDGLRQGTASTKTRGEVSGSGKKLRPQKGTGRARLGDRGSPMLRGGGRAFGPKPRDFSTDLPRKMREMGLRVALTAKLREQSLGVVETLQWPGLKTREFKRKIVSLGWKKVLFVSGGDEVPANLLRCTNNLQEVKCTTAKDATVYDLLRWPTVMLDVTAVDWFHEQLAKAPLAVEDISAPLPPMPSPGIESHEAEVAGLESSNADAIVTQSSDAAI</sequence>
<dbReference type="EMBL" id="KV417276">
    <property type="protein sequence ID" value="KZO98392.1"/>
    <property type="molecule type" value="Genomic_DNA"/>
</dbReference>
<reference evidence="6 7" key="1">
    <citation type="journal article" date="2016" name="Mol. Biol. Evol.">
        <title>Comparative Genomics of Early-Diverging Mushroom-Forming Fungi Provides Insights into the Origins of Lignocellulose Decay Capabilities.</title>
        <authorList>
            <person name="Nagy L.G."/>
            <person name="Riley R."/>
            <person name="Tritt A."/>
            <person name="Adam C."/>
            <person name="Daum C."/>
            <person name="Floudas D."/>
            <person name="Sun H."/>
            <person name="Yadav J.S."/>
            <person name="Pangilinan J."/>
            <person name="Larsson K.H."/>
            <person name="Matsuura K."/>
            <person name="Barry K."/>
            <person name="Labutti K."/>
            <person name="Kuo R."/>
            <person name="Ohm R.A."/>
            <person name="Bhattacharya S.S."/>
            <person name="Shirouzu T."/>
            <person name="Yoshinaga Y."/>
            <person name="Martin F.M."/>
            <person name="Grigoriev I.V."/>
            <person name="Hibbett D.S."/>
        </authorList>
    </citation>
    <scope>NUCLEOTIDE SEQUENCE [LARGE SCALE GENOMIC DNA]</scope>
    <source>
        <strain evidence="6 7">TUFC12733</strain>
    </source>
</reference>
<protein>
    <recommendedName>
        <fullName evidence="4">Large ribosomal subunit protein uL4m</fullName>
    </recommendedName>
</protein>
<dbReference type="Proteomes" id="UP000076738">
    <property type="component" value="Unassembled WGS sequence"/>
</dbReference>
<organism evidence="6 7">
    <name type="scientific">Calocera viscosa (strain TUFC12733)</name>
    <dbReference type="NCBI Taxonomy" id="1330018"/>
    <lineage>
        <taxon>Eukaryota</taxon>
        <taxon>Fungi</taxon>
        <taxon>Dikarya</taxon>
        <taxon>Basidiomycota</taxon>
        <taxon>Agaricomycotina</taxon>
        <taxon>Dacrymycetes</taxon>
        <taxon>Dacrymycetales</taxon>
        <taxon>Dacrymycetaceae</taxon>
        <taxon>Calocera</taxon>
    </lineage>
</organism>
<dbReference type="Gene3D" id="3.40.1370.10">
    <property type="match status" value="1"/>
</dbReference>
<dbReference type="PANTHER" id="PTHR10746:SF6">
    <property type="entry name" value="LARGE RIBOSOMAL SUBUNIT PROTEIN UL4M"/>
    <property type="match status" value="1"/>
</dbReference>
<evidence type="ECO:0000256" key="4">
    <source>
        <dbReference type="ARBA" id="ARBA00040565"/>
    </source>
</evidence>
<dbReference type="AlphaFoldDB" id="A0A167P3U4"/>
<dbReference type="GO" id="GO:0005840">
    <property type="term" value="C:ribosome"/>
    <property type="evidence" value="ECO:0007669"/>
    <property type="project" value="UniProtKB-KW"/>
</dbReference>
<proteinExistence type="inferred from homology"/>
<evidence type="ECO:0000256" key="3">
    <source>
        <dbReference type="ARBA" id="ARBA00023274"/>
    </source>
</evidence>
<dbReference type="PANTHER" id="PTHR10746">
    <property type="entry name" value="50S RIBOSOMAL PROTEIN L4"/>
    <property type="match status" value="1"/>
</dbReference>